<feature type="domain" description="Glycosyl transferase family 1" evidence="2">
    <location>
        <begin position="195"/>
        <end position="323"/>
    </location>
</feature>
<name>A0A9W6GLF3_9FUSO</name>
<dbReference type="SUPFAM" id="SSF53756">
    <property type="entry name" value="UDP-Glycosyltransferase/glycogen phosphorylase"/>
    <property type="match status" value="1"/>
</dbReference>
<protein>
    <submittedName>
        <fullName evidence="4">Glycosyl transferase</fullName>
    </submittedName>
</protein>
<evidence type="ECO:0000259" key="2">
    <source>
        <dbReference type="Pfam" id="PF00534"/>
    </source>
</evidence>
<evidence type="ECO:0000259" key="3">
    <source>
        <dbReference type="Pfam" id="PF13439"/>
    </source>
</evidence>
<keyword evidence="1 4" id="KW-0808">Transferase</keyword>
<sequence length="399" mass="45649">MKILHVIAQKPQDTGSGVYVKNLIQHLKGFDQALIAGIDAEDEIHSDIPFYPVLFRRGELEFPVVGMSDRMPYESTTYRELRGERLEAWKRVYRKKLLEVREEFKPDIVVSHHLYLLTSMVREIFSDSKVIGVCHATDLRQLHSHDLEREYIGEQIPKVDRILALHREQRRRIGEVFSIDEKRIEIMGLGYDKNLFNFQGSKGKDIEVWYVGKISRAKGVEELLEAYDRLGCREGVKLKLAGGIGGEEGRALEKKAKELGEEVELLGQVEQRKLAKGLRKGHILVLPSYYEGFPMVVVEALACGMEVVVNDLPGLREGLGEGVLDSGRVHFLPMPELEGVDKISPLHRERYVEELRKKLEEVIEGERSQITPTLSELSWEGVGERYLNLMKELCKKNFS</sequence>
<dbReference type="PANTHER" id="PTHR46401:SF2">
    <property type="entry name" value="GLYCOSYLTRANSFERASE WBBK-RELATED"/>
    <property type="match status" value="1"/>
</dbReference>
<feature type="domain" description="Glycosyltransferase subfamily 4-like N-terminal" evidence="3">
    <location>
        <begin position="82"/>
        <end position="192"/>
    </location>
</feature>
<proteinExistence type="predicted"/>
<dbReference type="InterPro" id="IPR001296">
    <property type="entry name" value="Glyco_trans_1"/>
</dbReference>
<keyword evidence="5" id="KW-1185">Reference proteome</keyword>
<reference evidence="4" key="1">
    <citation type="submission" date="2022-12" db="EMBL/GenBank/DDBJ databases">
        <title>Reference genome sequencing for broad-spectrum identification of bacterial and archaeal isolates by mass spectrometry.</title>
        <authorList>
            <person name="Sekiguchi Y."/>
            <person name="Tourlousse D.M."/>
        </authorList>
    </citation>
    <scope>NUCLEOTIDE SEQUENCE</scope>
    <source>
        <strain evidence="4">10succ1</strain>
    </source>
</reference>
<dbReference type="InterPro" id="IPR028098">
    <property type="entry name" value="Glyco_trans_4-like_N"/>
</dbReference>
<dbReference type="AlphaFoldDB" id="A0A9W6GLF3"/>
<dbReference type="GO" id="GO:0009103">
    <property type="term" value="P:lipopolysaccharide biosynthetic process"/>
    <property type="evidence" value="ECO:0007669"/>
    <property type="project" value="TreeGrafter"/>
</dbReference>
<evidence type="ECO:0000256" key="1">
    <source>
        <dbReference type="ARBA" id="ARBA00022679"/>
    </source>
</evidence>
<comment type="caution">
    <text evidence="4">The sequence shown here is derived from an EMBL/GenBank/DDBJ whole genome shotgun (WGS) entry which is preliminary data.</text>
</comment>
<dbReference type="Pfam" id="PF00534">
    <property type="entry name" value="Glycos_transf_1"/>
    <property type="match status" value="1"/>
</dbReference>
<dbReference type="CDD" id="cd03801">
    <property type="entry name" value="GT4_PimA-like"/>
    <property type="match status" value="1"/>
</dbReference>
<evidence type="ECO:0000313" key="5">
    <source>
        <dbReference type="Proteomes" id="UP001144471"/>
    </source>
</evidence>
<dbReference type="Proteomes" id="UP001144471">
    <property type="component" value="Unassembled WGS sequence"/>
</dbReference>
<dbReference type="Pfam" id="PF13439">
    <property type="entry name" value="Glyco_transf_4"/>
    <property type="match status" value="1"/>
</dbReference>
<dbReference type="PANTHER" id="PTHR46401">
    <property type="entry name" value="GLYCOSYLTRANSFERASE WBBK-RELATED"/>
    <property type="match status" value="1"/>
</dbReference>
<dbReference type="RefSeq" id="WP_281834407.1">
    <property type="nucleotide sequence ID" value="NZ_BSDY01000005.1"/>
</dbReference>
<gene>
    <name evidence="4" type="ORF">PM10SUCC1_12510</name>
</gene>
<dbReference type="Gene3D" id="3.40.50.2000">
    <property type="entry name" value="Glycogen Phosphorylase B"/>
    <property type="match status" value="2"/>
</dbReference>
<accession>A0A9W6GLF3</accession>
<organism evidence="4 5">
    <name type="scientific">Propionigenium maris DSM 9537</name>
    <dbReference type="NCBI Taxonomy" id="1123000"/>
    <lineage>
        <taxon>Bacteria</taxon>
        <taxon>Fusobacteriati</taxon>
        <taxon>Fusobacteriota</taxon>
        <taxon>Fusobacteriia</taxon>
        <taxon>Fusobacteriales</taxon>
        <taxon>Fusobacteriaceae</taxon>
        <taxon>Propionigenium</taxon>
    </lineage>
</organism>
<dbReference type="GO" id="GO:0016757">
    <property type="term" value="F:glycosyltransferase activity"/>
    <property type="evidence" value="ECO:0007669"/>
    <property type="project" value="InterPro"/>
</dbReference>
<dbReference type="EMBL" id="BSDY01000005">
    <property type="protein sequence ID" value="GLI55737.1"/>
    <property type="molecule type" value="Genomic_DNA"/>
</dbReference>
<evidence type="ECO:0000313" key="4">
    <source>
        <dbReference type="EMBL" id="GLI55737.1"/>
    </source>
</evidence>